<dbReference type="InterPro" id="IPR015860">
    <property type="entry name" value="ABC_transpr_TagH-like"/>
</dbReference>
<organism evidence="6 7">
    <name type="scientific">Parablautia muri</name>
    <dbReference type="NCBI Taxonomy" id="2320879"/>
    <lineage>
        <taxon>Bacteria</taxon>
        <taxon>Bacillati</taxon>
        <taxon>Bacillota</taxon>
        <taxon>Clostridia</taxon>
        <taxon>Lachnospirales</taxon>
        <taxon>Lachnospiraceae</taxon>
        <taxon>Parablautia</taxon>
    </lineage>
</organism>
<dbReference type="GO" id="GO:0016887">
    <property type="term" value="F:ATP hydrolysis activity"/>
    <property type="evidence" value="ECO:0007669"/>
    <property type="project" value="InterPro"/>
</dbReference>
<reference evidence="6" key="1">
    <citation type="submission" date="2018-09" db="EMBL/GenBank/DDBJ databases">
        <title>Murine metabolic-syndrome-specific gut microbial biobank.</title>
        <authorList>
            <person name="Liu C."/>
        </authorList>
    </citation>
    <scope>NUCLEOTIDE SEQUENCE</scope>
    <source>
        <strain evidence="6">D42-62</strain>
    </source>
</reference>
<dbReference type="InterPro" id="IPR027417">
    <property type="entry name" value="P-loop_NTPase"/>
</dbReference>
<dbReference type="InterPro" id="IPR003593">
    <property type="entry name" value="AAA+_ATPase"/>
</dbReference>
<dbReference type="GO" id="GO:0016020">
    <property type="term" value="C:membrane"/>
    <property type="evidence" value="ECO:0007669"/>
    <property type="project" value="InterPro"/>
</dbReference>
<dbReference type="Pfam" id="PF00005">
    <property type="entry name" value="ABC_tran"/>
    <property type="match status" value="1"/>
</dbReference>
<protein>
    <submittedName>
        <fullName evidence="6">ABC transporter ATP-binding protein</fullName>
    </submittedName>
</protein>
<dbReference type="Proteomes" id="UP001154420">
    <property type="component" value="Unassembled WGS sequence"/>
</dbReference>
<dbReference type="InterPro" id="IPR050683">
    <property type="entry name" value="Bact_Polysacc_Export_ATP-bd"/>
</dbReference>
<dbReference type="Gene3D" id="3.40.50.300">
    <property type="entry name" value="P-loop containing nucleotide triphosphate hydrolases"/>
    <property type="match status" value="1"/>
</dbReference>
<dbReference type="GO" id="GO:0140359">
    <property type="term" value="F:ABC-type transporter activity"/>
    <property type="evidence" value="ECO:0007669"/>
    <property type="project" value="InterPro"/>
</dbReference>
<feature type="domain" description="ABC transporter" evidence="5">
    <location>
        <begin position="23"/>
        <end position="246"/>
    </location>
</feature>
<dbReference type="GO" id="GO:0005524">
    <property type="term" value="F:ATP binding"/>
    <property type="evidence" value="ECO:0007669"/>
    <property type="project" value="UniProtKB-KW"/>
</dbReference>
<gene>
    <name evidence="6" type="ORF">D5281_08765</name>
</gene>
<sequence>MGEIAIDVSNVIITYKLMKNFSIQRNLLRRDAEKAEEFEAIKGISFQVEKGEILGIIGKNGSGKSTLLRAIAGVFCPNSGTIDLKENTVSLLSLGVGFKDTLTGRKNIYLSGMLLGFTEKEIKKREKEIIDFAELGEFIDRPVKTYSSGMHAKLAFSITCNLETDIILVDEVLSVGDENFQRKSFTKMETLIQDKNRTVIIVSHNIETLQRLCDRVIWLHDGEIRKIGLAQEILEKYHIYMMAQAGR</sequence>
<accession>A0A9X5GT72</accession>
<dbReference type="PROSITE" id="PS50893">
    <property type="entry name" value="ABC_TRANSPORTER_2"/>
    <property type="match status" value="1"/>
</dbReference>
<dbReference type="SUPFAM" id="SSF52540">
    <property type="entry name" value="P-loop containing nucleoside triphosphate hydrolases"/>
    <property type="match status" value="1"/>
</dbReference>
<evidence type="ECO:0000256" key="4">
    <source>
        <dbReference type="ARBA" id="ARBA00022840"/>
    </source>
</evidence>
<dbReference type="PANTHER" id="PTHR46743">
    <property type="entry name" value="TEICHOIC ACIDS EXPORT ATP-BINDING PROTEIN TAGH"/>
    <property type="match status" value="1"/>
</dbReference>
<evidence type="ECO:0000256" key="2">
    <source>
        <dbReference type="ARBA" id="ARBA00022448"/>
    </source>
</evidence>
<evidence type="ECO:0000256" key="1">
    <source>
        <dbReference type="ARBA" id="ARBA00005417"/>
    </source>
</evidence>
<evidence type="ECO:0000259" key="5">
    <source>
        <dbReference type="PROSITE" id="PS50893"/>
    </source>
</evidence>
<evidence type="ECO:0000313" key="6">
    <source>
        <dbReference type="EMBL" id="NBJ92682.1"/>
    </source>
</evidence>
<dbReference type="OrthoDB" id="9778870at2"/>
<comment type="similarity">
    <text evidence="1">Belongs to the ABC transporter superfamily.</text>
</comment>
<keyword evidence="7" id="KW-1185">Reference proteome</keyword>
<proteinExistence type="inferred from homology"/>
<name>A0A9X5GT72_9FIRM</name>
<dbReference type="InterPro" id="IPR003439">
    <property type="entry name" value="ABC_transporter-like_ATP-bd"/>
</dbReference>
<keyword evidence="2" id="KW-0813">Transport</keyword>
<evidence type="ECO:0000313" key="7">
    <source>
        <dbReference type="Proteomes" id="UP001154420"/>
    </source>
</evidence>
<dbReference type="PANTHER" id="PTHR46743:SF2">
    <property type="entry name" value="TEICHOIC ACIDS EXPORT ATP-BINDING PROTEIN TAGH"/>
    <property type="match status" value="1"/>
</dbReference>
<evidence type="ECO:0000256" key="3">
    <source>
        <dbReference type="ARBA" id="ARBA00022741"/>
    </source>
</evidence>
<keyword evidence="4 6" id="KW-0067">ATP-binding</keyword>
<dbReference type="RefSeq" id="WP_160559773.1">
    <property type="nucleotide sequence ID" value="NZ_QZDT01000011.1"/>
</dbReference>
<dbReference type="CDD" id="cd03220">
    <property type="entry name" value="ABC_KpsT_Wzt"/>
    <property type="match status" value="1"/>
</dbReference>
<dbReference type="AlphaFoldDB" id="A0A9X5GT72"/>
<dbReference type="SMART" id="SM00382">
    <property type="entry name" value="AAA"/>
    <property type="match status" value="1"/>
</dbReference>
<keyword evidence="3" id="KW-0547">Nucleotide-binding</keyword>
<dbReference type="EMBL" id="QZDT01000011">
    <property type="protein sequence ID" value="NBJ92682.1"/>
    <property type="molecule type" value="Genomic_DNA"/>
</dbReference>
<comment type="caution">
    <text evidence="6">The sequence shown here is derived from an EMBL/GenBank/DDBJ whole genome shotgun (WGS) entry which is preliminary data.</text>
</comment>